<dbReference type="SUPFAM" id="SSF55729">
    <property type="entry name" value="Acyl-CoA N-acyltransferases (Nat)"/>
    <property type="match status" value="1"/>
</dbReference>
<sequence length="170" mass="18838">MIASTPIELVQVDRSSRSVLENLGQLYRHDLSQGLAHLPNDDGTFNNRRLDVFRSGADPTMRAWLIRVGGRLGGFVMTSTDEQSTHHIGDFFVVRALRRRGIGHEVIRRVLADQPGPWVIGFQDDNPGAREFWTAVATEAVGDAWTLEHHPVPGLPHLPPDSFIGFTVPG</sequence>
<dbReference type="CDD" id="cd04301">
    <property type="entry name" value="NAT_SF"/>
    <property type="match status" value="1"/>
</dbReference>
<dbReference type="Proteomes" id="UP000886632">
    <property type="component" value="Unassembled WGS sequence"/>
</dbReference>
<evidence type="ECO:0000313" key="2">
    <source>
        <dbReference type="EMBL" id="MBL0004568.1"/>
    </source>
</evidence>
<comment type="caution">
    <text evidence="2">The sequence shown here is derived from an EMBL/GenBank/DDBJ whole genome shotgun (WGS) entry which is preliminary data.</text>
</comment>
<dbReference type="AlphaFoldDB" id="A0A9D7TEJ7"/>
<proteinExistence type="predicted"/>
<dbReference type="PROSITE" id="PS51186">
    <property type="entry name" value="GNAT"/>
    <property type="match status" value="1"/>
</dbReference>
<organism evidence="2 3">
    <name type="scientific">Candidatus Phosphoribacter hodrii</name>
    <dbReference type="NCBI Taxonomy" id="2953743"/>
    <lineage>
        <taxon>Bacteria</taxon>
        <taxon>Bacillati</taxon>
        <taxon>Actinomycetota</taxon>
        <taxon>Actinomycetes</taxon>
        <taxon>Micrococcales</taxon>
        <taxon>Dermatophilaceae</taxon>
        <taxon>Candidatus Phosphoribacter</taxon>
    </lineage>
</organism>
<dbReference type="Gene3D" id="3.40.630.30">
    <property type="match status" value="1"/>
</dbReference>
<dbReference type="InterPro" id="IPR016181">
    <property type="entry name" value="Acyl_CoA_acyltransferase"/>
</dbReference>
<reference evidence="2" key="1">
    <citation type="submission" date="2020-10" db="EMBL/GenBank/DDBJ databases">
        <title>Connecting structure to function with the recovery of over 1000 high-quality activated sludge metagenome-assembled genomes encoding full-length rRNA genes using long-read sequencing.</title>
        <authorList>
            <person name="Singleton C.M."/>
            <person name="Petriglieri F."/>
            <person name="Kristensen J.M."/>
            <person name="Kirkegaard R.H."/>
            <person name="Michaelsen T.Y."/>
            <person name="Andersen M.H."/>
            <person name="Karst S.M."/>
            <person name="Dueholm M.S."/>
            <person name="Nielsen P.H."/>
            <person name="Albertsen M."/>
        </authorList>
    </citation>
    <scope>NUCLEOTIDE SEQUENCE</scope>
    <source>
        <strain evidence="2">Ribe_18-Q3-R11-54_MAXAC.001</strain>
    </source>
</reference>
<feature type="domain" description="N-acetyltransferase" evidence="1">
    <location>
        <begin position="21"/>
        <end position="170"/>
    </location>
</feature>
<dbReference type="Pfam" id="PF00583">
    <property type="entry name" value="Acetyltransf_1"/>
    <property type="match status" value="1"/>
</dbReference>
<evidence type="ECO:0000259" key="1">
    <source>
        <dbReference type="PROSITE" id="PS51186"/>
    </source>
</evidence>
<dbReference type="GO" id="GO:0016747">
    <property type="term" value="F:acyltransferase activity, transferring groups other than amino-acyl groups"/>
    <property type="evidence" value="ECO:0007669"/>
    <property type="project" value="InterPro"/>
</dbReference>
<dbReference type="InterPro" id="IPR000182">
    <property type="entry name" value="GNAT_dom"/>
</dbReference>
<protein>
    <submittedName>
        <fullName evidence="2">GNAT family N-acetyltransferase</fullName>
    </submittedName>
</protein>
<evidence type="ECO:0000313" key="3">
    <source>
        <dbReference type="Proteomes" id="UP000886632"/>
    </source>
</evidence>
<gene>
    <name evidence="2" type="ORF">IPP00_11465</name>
</gene>
<name>A0A9D7TEJ7_9MICO</name>
<accession>A0A9D7TEJ7</accession>
<dbReference type="EMBL" id="JADKGK010000020">
    <property type="protein sequence ID" value="MBL0004568.1"/>
    <property type="molecule type" value="Genomic_DNA"/>
</dbReference>